<feature type="non-terminal residue" evidence="1">
    <location>
        <position position="1"/>
    </location>
</feature>
<evidence type="ECO:0000313" key="2">
    <source>
        <dbReference type="Proteomes" id="UP000708208"/>
    </source>
</evidence>
<comment type="caution">
    <text evidence="1">The sequence shown here is derived from an EMBL/GenBank/DDBJ whole genome shotgun (WGS) entry which is preliminary data.</text>
</comment>
<evidence type="ECO:0000313" key="1">
    <source>
        <dbReference type="EMBL" id="CAG7821038.1"/>
    </source>
</evidence>
<keyword evidence="2" id="KW-1185">Reference proteome</keyword>
<organism evidence="1 2">
    <name type="scientific">Allacma fusca</name>
    <dbReference type="NCBI Taxonomy" id="39272"/>
    <lineage>
        <taxon>Eukaryota</taxon>
        <taxon>Metazoa</taxon>
        <taxon>Ecdysozoa</taxon>
        <taxon>Arthropoda</taxon>
        <taxon>Hexapoda</taxon>
        <taxon>Collembola</taxon>
        <taxon>Symphypleona</taxon>
        <taxon>Sminthuridae</taxon>
        <taxon>Allacma</taxon>
    </lineage>
</organism>
<dbReference type="Proteomes" id="UP000708208">
    <property type="component" value="Unassembled WGS sequence"/>
</dbReference>
<gene>
    <name evidence="1" type="ORF">AFUS01_LOCUS31398</name>
</gene>
<dbReference type="AlphaFoldDB" id="A0A8J2PG73"/>
<protein>
    <submittedName>
        <fullName evidence="1">Uncharacterized protein</fullName>
    </submittedName>
</protein>
<sequence>MKRFIYTAVVLFCATIAQ</sequence>
<dbReference type="EMBL" id="CAJVCH010498163">
    <property type="protein sequence ID" value="CAG7821038.1"/>
    <property type="molecule type" value="Genomic_DNA"/>
</dbReference>
<name>A0A8J2PG73_9HEXA</name>
<reference evidence="1" key="1">
    <citation type="submission" date="2021-06" db="EMBL/GenBank/DDBJ databases">
        <authorList>
            <person name="Hodson N. C."/>
            <person name="Mongue J. A."/>
            <person name="Jaron S. K."/>
        </authorList>
    </citation>
    <scope>NUCLEOTIDE SEQUENCE</scope>
</reference>
<proteinExistence type="predicted"/>
<accession>A0A8J2PG73</accession>